<dbReference type="GO" id="GO:0004114">
    <property type="term" value="F:3',5'-cyclic-nucleotide phosphodiesterase activity"/>
    <property type="evidence" value="ECO:0007669"/>
    <property type="project" value="InterPro"/>
</dbReference>
<dbReference type="GeneID" id="17037128"/>
<feature type="binding site" evidence="5">
    <location>
        <position position="117"/>
    </location>
    <ligand>
        <name>Zn(2+)</name>
        <dbReference type="ChEBI" id="CHEBI:29105"/>
        <label>1</label>
    </ligand>
</feature>
<feature type="binding site" evidence="4">
    <location>
        <begin position="71"/>
        <end position="78"/>
    </location>
    <ligand>
        <name>AMP</name>
        <dbReference type="ChEBI" id="CHEBI:456215"/>
    </ligand>
</feature>
<evidence type="ECO:0000256" key="2">
    <source>
        <dbReference type="ARBA" id="ARBA00022801"/>
    </source>
</evidence>
<feature type="binding site" evidence="5">
    <location>
        <position position="236"/>
    </location>
    <ligand>
        <name>Zn(2+)</name>
        <dbReference type="ChEBI" id="CHEBI:29105"/>
        <label>1</label>
    </ligand>
</feature>
<feature type="binding site" evidence="5">
    <location>
        <position position="78"/>
    </location>
    <ligand>
        <name>Zn(2+)</name>
        <dbReference type="ChEBI" id="CHEBI:29105"/>
        <label>1</label>
    </ligand>
</feature>
<dbReference type="Gene3D" id="1.10.1300.10">
    <property type="entry name" value="3'5'-cyclic nucleotide phosphodiesterase, catalytic domain"/>
    <property type="match status" value="1"/>
</dbReference>
<dbReference type="Pfam" id="PF00233">
    <property type="entry name" value="PDEase_I"/>
    <property type="match status" value="1"/>
</dbReference>
<dbReference type="PRINTS" id="PR00387">
    <property type="entry name" value="PDIESTERASE1"/>
</dbReference>
<reference evidence="7 8" key="1">
    <citation type="journal article" date="2012" name="Genome Biol.">
        <title>The genome of the polar eukaryotic microalga coccomyxa subellipsoidea reveals traits of cold adaptation.</title>
        <authorList>
            <person name="Blanc G."/>
            <person name="Agarkova I."/>
            <person name="Grimwood J."/>
            <person name="Kuo A."/>
            <person name="Brueggeman A."/>
            <person name="Dunigan D."/>
            <person name="Gurnon J."/>
            <person name="Ladunga I."/>
            <person name="Lindquist E."/>
            <person name="Lucas S."/>
            <person name="Pangilinan J."/>
            <person name="Proschold T."/>
            <person name="Salamov A."/>
            <person name="Schmutz J."/>
            <person name="Weeks D."/>
            <person name="Yamada T."/>
            <person name="Claverie J.M."/>
            <person name="Grigoriev I."/>
            <person name="Van Etten J."/>
            <person name="Lomsadze A."/>
            <person name="Borodovsky M."/>
        </authorList>
    </citation>
    <scope>NUCLEOTIDE SEQUENCE [LARGE SCALE GENOMIC DNA]</scope>
    <source>
        <strain evidence="7 8">C-169</strain>
    </source>
</reference>
<dbReference type="Proteomes" id="UP000007264">
    <property type="component" value="Unassembled WGS sequence"/>
</dbReference>
<evidence type="ECO:0000259" key="6">
    <source>
        <dbReference type="PROSITE" id="PS51845"/>
    </source>
</evidence>
<organism evidence="7 8">
    <name type="scientific">Coccomyxa subellipsoidea (strain C-169)</name>
    <name type="common">Green microalga</name>
    <dbReference type="NCBI Taxonomy" id="574566"/>
    <lineage>
        <taxon>Eukaryota</taxon>
        <taxon>Viridiplantae</taxon>
        <taxon>Chlorophyta</taxon>
        <taxon>core chlorophytes</taxon>
        <taxon>Trebouxiophyceae</taxon>
        <taxon>Trebouxiophyceae incertae sedis</taxon>
        <taxon>Coccomyxaceae</taxon>
        <taxon>Coccomyxa</taxon>
        <taxon>Coccomyxa subellipsoidea</taxon>
    </lineage>
</organism>
<dbReference type="GO" id="GO:0007165">
    <property type="term" value="P:signal transduction"/>
    <property type="evidence" value="ECO:0007669"/>
    <property type="project" value="InterPro"/>
</dbReference>
<feature type="non-terminal residue" evidence="7">
    <location>
        <position position="331"/>
    </location>
</feature>
<dbReference type="PROSITE" id="PS51845">
    <property type="entry name" value="PDEASE_I_2"/>
    <property type="match status" value="1"/>
</dbReference>
<comment type="caution">
    <text evidence="7">The sequence shown here is derived from an EMBL/GenBank/DDBJ whole genome shotgun (WGS) entry which is preliminary data.</text>
</comment>
<evidence type="ECO:0000313" key="8">
    <source>
        <dbReference type="Proteomes" id="UP000007264"/>
    </source>
</evidence>
<feature type="binding site" evidence="4">
    <location>
        <position position="299"/>
    </location>
    <ligand>
        <name>AMP</name>
        <dbReference type="ChEBI" id="CHEBI:456215"/>
    </ligand>
</feature>
<dbReference type="eggNOG" id="KOG3689">
    <property type="taxonomic scope" value="Eukaryota"/>
</dbReference>
<dbReference type="SUPFAM" id="SSF109604">
    <property type="entry name" value="HD-domain/PDEase-like"/>
    <property type="match status" value="1"/>
</dbReference>
<feature type="binding site" evidence="4">
    <location>
        <position position="236"/>
    </location>
    <ligand>
        <name>AMP</name>
        <dbReference type="ChEBI" id="CHEBI:456215"/>
    </ligand>
</feature>
<dbReference type="STRING" id="574566.I0YLC9"/>
<dbReference type="InterPro" id="IPR002073">
    <property type="entry name" value="PDEase_catalytic_dom"/>
</dbReference>
<dbReference type="PANTHER" id="PTHR11347">
    <property type="entry name" value="CYCLIC NUCLEOTIDE PHOSPHODIESTERASE"/>
    <property type="match status" value="1"/>
</dbReference>
<accession>I0YLC9</accession>
<gene>
    <name evidence="7" type="ORF">COCSUDRAFT_5325</name>
</gene>
<dbReference type="AlphaFoldDB" id="I0YLC9"/>
<dbReference type="RefSeq" id="XP_005643742.1">
    <property type="nucleotide sequence ID" value="XM_005643685.1"/>
</dbReference>
<keyword evidence="1 5" id="KW-0479">Metal-binding</keyword>
<evidence type="ECO:0000256" key="4">
    <source>
        <dbReference type="PIRSR" id="PIRSR623088-2"/>
    </source>
</evidence>
<keyword evidence="8" id="KW-1185">Reference proteome</keyword>
<keyword evidence="2" id="KW-0378">Hydrolase</keyword>
<feature type="binding site" evidence="5">
    <location>
        <position position="116"/>
    </location>
    <ligand>
        <name>Zn(2+)</name>
        <dbReference type="ChEBI" id="CHEBI:29105"/>
        <label>1</label>
    </ligand>
</feature>
<evidence type="ECO:0000313" key="7">
    <source>
        <dbReference type="EMBL" id="EIE19198.1"/>
    </source>
</evidence>
<dbReference type="InterPro" id="IPR023088">
    <property type="entry name" value="PDEase"/>
</dbReference>
<protein>
    <submittedName>
        <fullName evidence="7">3',5'-cyclic-nucleotide phosphodiesterase</fullName>
    </submittedName>
</protein>
<sequence>VTRVERHLAEADQWGFDTIELDEATGGRPLSCLAFFLIQQQGMIPALRLDEQRLVNFLLAVEDLYGPHPYHNRPVMAHAADVLQTVHAILFQGNLVRSSIVSLSEALVSYIAAVVHDVEHPGLSNDCLVESSDTLAIRYNDRSVLENHHCCTFTSIMKSEEGRCNFLVHKPRGEQQRFRALLMEMVLATDMKQHFALISRFKTLITNSPLAAGSELTDSDEAQRTLVFQIVLKVADLGHLTAPMPIHKASQNPLISAPNLKWLDGLEQEFFEQGDLEARLGLPITPFMDRSLPGISTRQVDFFKLMAMPLFTAFVVAFPGCQPLLDGMMAN</sequence>
<proteinExistence type="predicted"/>
<feature type="binding site" evidence="5">
    <location>
        <position position="117"/>
    </location>
    <ligand>
        <name>Zn(2+)</name>
        <dbReference type="ChEBI" id="CHEBI:29105"/>
        <label>2</label>
    </ligand>
</feature>
<dbReference type="GO" id="GO:0046872">
    <property type="term" value="F:metal ion binding"/>
    <property type="evidence" value="ECO:0007669"/>
    <property type="project" value="UniProtKB-KW"/>
</dbReference>
<dbReference type="EMBL" id="AGSI01000020">
    <property type="protein sequence ID" value="EIE19198.1"/>
    <property type="molecule type" value="Genomic_DNA"/>
</dbReference>
<evidence type="ECO:0000256" key="5">
    <source>
        <dbReference type="PIRSR" id="PIRSR623088-3"/>
    </source>
</evidence>
<evidence type="ECO:0000256" key="1">
    <source>
        <dbReference type="ARBA" id="ARBA00022723"/>
    </source>
</evidence>
<feature type="domain" description="PDEase" evidence="6">
    <location>
        <begin position="1"/>
        <end position="331"/>
    </location>
</feature>
<dbReference type="KEGG" id="csl:COCSUDRAFT_5325"/>
<name>I0YLC9_COCSC</name>
<feature type="active site" description="Proton donor" evidence="3">
    <location>
        <position position="71"/>
    </location>
</feature>
<dbReference type="OrthoDB" id="68317at2759"/>
<dbReference type="InterPro" id="IPR036971">
    <property type="entry name" value="PDEase_catalytic_dom_sf"/>
</dbReference>
<feature type="non-terminal residue" evidence="7">
    <location>
        <position position="1"/>
    </location>
</feature>
<feature type="binding site" evidence="4">
    <location>
        <position position="117"/>
    </location>
    <ligand>
        <name>AMP</name>
        <dbReference type="ChEBI" id="CHEBI:456215"/>
    </ligand>
</feature>
<evidence type="ECO:0000256" key="3">
    <source>
        <dbReference type="PIRSR" id="PIRSR623088-1"/>
    </source>
</evidence>